<dbReference type="EMBL" id="MPIN01000008">
    <property type="protein sequence ID" value="OJH37312.1"/>
    <property type="molecule type" value="Genomic_DNA"/>
</dbReference>
<evidence type="ECO:0000259" key="1">
    <source>
        <dbReference type="Pfam" id="PF00248"/>
    </source>
</evidence>
<dbReference type="Pfam" id="PF00248">
    <property type="entry name" value="Aldo_ket_red"/>
    <property type="match status" value="1"/>
</dbReference>
<reference evidence="2 3" key="2">
    <citation type="submission" date="2016-12" db="EMBL/GenBank/DDBJ databases">
        <title>Draft Genome Sequence of Cystobacter ferrugineus Strain Cbfe23.</title>
        <authorList>
            <person name="Akbar S."/>
            <person name="Dowd S.E."/>
            <person name="Stevens D.C."/>
        </authorList>
    </citation>
    <scope>NUCLEOTIDE SEQUENCE [LARGE SCALE GENOMIC DNA]</scope>
    <source>
        <strain evidence="2 3">Cbfe23</strain>
    </source>
</reference>
<dbReference type="RefSeq" id="WP_071901648.1">
    <property type="nucleotide sequence ID" value="NZ_MPIN01000008.1"/>
</dbReference>
<dbReference type="STRING" id="83449.BON30_28860"/>
<feature type="domain" description="NADP-dependent oxidoreductase" evidence="1">
    <location>
        <begin position="19"/>
        <end position="337"/>
    </location>
</feature>
<sequence length="343" mass="38778">MEMIDYTMLGRTGTQVSRVCLGAMTMGTLMDRDESFRTLDSFAEQGGNFIDTANCYSWWVGKGENVGDESEAMLGEWMHARKNRERIFLATKCGARLRDPRAIRDADGNPRWAEVPSNYEGASRRVILGAVQDSLRRLRTDYIDLYYVHVDDRKTPLEETLGTLNELVASGVIRHLGYSNVRTWRLERIRALCERNGWAQPIAIQQEYSFLRPAAGANLGVAVHADGEFFDYLAENPSMTLLAYSPLLKGIYASREKRLAYYNWSLYDTPDSAARLERLEVVGKRLGIDGNTLVLAWMLHRKPAIIPIVGGSRFSHFRENFAALDVRLDGETMDYLEGRSASA</sequence>
<name>A0A1L9B4Y4_9BACT</name>
<dbReference type="InterPro" id="IPR050523">
    <property type="entry name" value="AKR_Detox_Biosynth"/>
</dbReference>
<reference evidence="3" key="1">
    <citation type="submission" date="2016-11" db="EMBL/GenBank/DDBJ databases">
        <authorList>
            <person name="Shukria A."/>
            <person name="Stevens D.C."/>
        </authorList>
    </citation>
    <scope>NUCLEOTIDE SEQUENCE [LARGE SCALE GENOMIC DNA]</scope>
    <source>
        <strain evidence="3">Cbfe23</strain>
    </source>
</reference>
<keyword evidence="3" id="KW-1185">Reference proteome</keyword>
<proteinExistence type="predicted"/>
<evidence type="ECO:0000313" key="2">
    <source>
        <dbReference type="EMBL" id="OJH37312.1"/>
    </source>
</evidence>
<dbReference type="GO" id="GO:0005829">
    <property type="term" value="C:cytosol"/>
    <property type="evidence" value="ECO:0007669"/>
    <property type="project" value="TreeGrafter"/>
</dbReference>
<dbReference type="AlphaFoldDB" id="A0A1L9B4Y4"/>
<dbReference type="SUPFAM" id="SSF51430">
    <property type="entry name" value="NAD(P)-linked oxidoreductase"/>
    <property type="match status" value="1"/>
</dbReference>
<organism evidence="2 3">
    <name type="scientific">Cystobacter ferrugineus</name>
    <dbReference type="NCBI Taxonomy" id="83449"/>
    <lineage>
        <taxon>Bacteria</taxon>
        <taxon>Pseudomonadati</taxon>
        <taxon>Myxococcota</taxon>
        <taxon>Myxococcia</taxon>
        <taxon>Myxococcales</taxon>
        <taxon>Cystobacterineae</taxon>
        <taxon>Archangiaceae</taxon>
        <taxon>Cystobacter</taxon>
    </lineage>
</organism>
<dbReference type="PANTHER" id="PTHR43364:SF6">
    <property type="entry name" value="OXIDOREDUCTASE-RELATED"/>
    <property type="match status" value="1"/>
</dbReference>
<dbReference type="InterPro" id="IPR036812">
    <property type="entry name" value="NAD(P)_OxRdtase_dom_sf"/>
</dbReference>
<protein>
    <recommendedName>
        <fullName evidence="1">NADP-dependent oxidoreductase domain-containing protein</fullName>
    </recommendedName>
</protein>
<comment type="caution">
    <text evidence="2">The sequence shown here is derived from an EMBL/GenBank/DDBJ whole genome shotgun (WGS) entry which is preliminary data.</text>
</comment>
<gene>
    <name evidence="2" type="ORF">BON30_28860</name>
</gene>
<dbReference type="Gene3D" id="3.20.20.100">
    <property type="entry name" value="NADP-dependent oxidoreductase domain"/>
    <property type="match status" value="1"/>
</dbReference>
<dbReference type="Proteomes" id="UP000182229">
    <property type="component" value="Unassembled WGS sequence"/>
</dbReference>
<evidence type="ECO:0000313" key="3">
    <source>
        <dbReference type="Proteomes" id="UP000182229"/>
    </source>
</evidence>
<dbReference type="InterPro" id="IPR023210">
    <property type="entry name" value="NADP_OxRdtase_dom"/>
</dbReference>
<dbReference type="PANTHER" id="PTHR43364">
    <property type="entry name" value="NADH-SPECIFIC METHYLGLYOXAL REDUCTASE-RELATED"/>
    <property type="match status" value="1"/>
</dbReference>
<accession>A0A1L9B4Y4</accession>